<gene>
    <name evidence="1" type="ORF">TM448A00624_0017</name>
    <name evidence="2" type="ORF">TM448B00723_0009</name>
</gene>
<organism evidence="1">
    <name type="scientific">viral metagenome</name>
    <dbReference type="NCBI Taxonomy" id="1070528"/>
    <lineage>
        <taxon>unclassified sequences</taxon>
        <taxon>metagenomes</taxon>
        <taxon>organismal metagenomes</taxon>
    </lineage>
</organism>
<evidence type="ECO:0008006" key="3">
    <source>
        <dbReference type="Google" id="ProtNLM"/>
    </source>
</evidence>
<name>A0A6H1ZI81_9ZZZZ</name>
<accession>A0A6H1ZI81</accession>
<dbReference type="EMBL" id="MT144650">
    <property type="protein sequence ID" value="QJH96406.1"/>
    <property type="molecule type" value="Genomic_DNA"/>
</dbReference>
<dbReference type="Gene3D" id="2.30.300.10">
    <property type="entry name" value="Baseplate protein-like domain - beta roll fold"/>
    <property type="match status" value="1"/>
</dbReference>
<dbReference type="SUPFAM" id="SSF69279">
    <property type="entry name" value="Phage tail proteins"/>
    <property type="match status" value="1"/>
</dbReference>
<sequence length="391" mass="41820">MLRVRVEADLDLGAAGPWGTFGHWKSYTVEHDLRQVFPTVRLTAGGKAREVEELGEALTSNPTARIRVDGTLVATCRVTSDVASYSRGAGRVVSLVGSGLTQAAAVDAMPLGWRPGAMTIAEAAADIMRPVGVMVVAEATQAQVDVARRRTVTRVTTTGTALGTGVGFVPGTEATTRVTTTVADDRKVRPRVGETRLGFLRRMLTEHKLLCWETPDGKLFIGLPQPASAEPALTLTTCERDAGEGRIREVSRTRRYGTQHTMIRVVGRGGRGGSRNIDATATDATLIARGWNATAIVEAADLRGQVEAQRRADLAMSAARLAAFEVQVKISGHGQGASMAAMDRNVAIHAPEAGLRNSRVYCIRRSFEHSRQGGTLTSLTLVRRGLWSAGQ</sequence>
<proteinExistence type="predicted"/>
<evidence type="ECO:0000313" key="2">
    <source>
        <dbReference type="EMBL" id="QJH96406.1"/>
    </source>
</evidence>
<dbReference type="EMBL" id="MT144036">
    <property type="protein sequence ID" value="QJA47238.1"/>
    <property type="molecule type" value="Genomic_DNA"/>
</dbReference>
<evidence type="ECO:0000313" key="1">
    <source>
        <dbReference type="EMBL" id="QJA47238.1"/>
    </source>
</evidence>
<protein>
    <recommendedName>
        <fullName evidence="3">Tail protein</fullName>
    </recommendedName>
</protein>
<dbReference type="AlphaFoldDB" id="A0A6H1ZI81"/>
<reference evidence="1" key="1">
    <citation type="submission" date="2020-03" db="EMBL/GenBank/DDBJ databases">
        <title>The deep terrestrial virosphere.</title>
        <authorList>
            <person name="Holmfeldt K."/>
            <person name="Nilsson E."/>
            <person name="Simone D."/>
            <person name="Lopez-Fernandez M."/>
            <person name="Wu X."/>
            <person name="de Brujin I."/>
            <person name="Lundin D."/>
            <person name="Andersson A."/>
            <person name="Bertilsson S."/>
            <person name="Dopson M."/>
        </authorList>
    </citation>
    <scope>NUCLEOTIDE SEQUENCE</scope>
    <source>
        <strain evidence="1">TM448A00624</strain>
        <strain evidence="2">TM448B00723</strain>
    </source>
</reference>